<dbReference type="InterPro" id="IPR050550">
    <property type="entry name" value="SEC23_SEC24_subfamily"/>
</dbReference>
<proteinExistence type="predicted"/>
<dbReference type="GO" id="GO:0090110">
    <property type="term" value="P:COPII-coated vesicle cargo loading"/>
    <property type="evidence" value="ECO:0007669"/>
    <property type="project" value="TreeGrafter"/>
</dbReference>
<name>A0A9W7AYZ8_9STRA</name>
<dbReference type="EMBL" id="BLQM01000243">
    <property type="protein sequence ID" value="GMH78052.1"/>
    <property type="molecule type" value="Genomic_DNA"/>
</dbReference>
<protein>
    <submittedName>
        <fullName evidence="1">Uncharacterized protein</fullName>
    </submittedName>
</protein>
<reference evidence="2" key="1">
    <citation type="journal article" date="2023" name="Commun. Biol.">
        <title>Genome analysis of Parmales, the sister group of diatoms, reveals the evolutionary specialization of diatoms from phago-mixotrophs to photoautotrophs.</title>
        <authorList>
            <person name="Ban H."/>
            <person name="Sato S."/>
            <person name="Yoshikawa S."/>
            <person name="Yamada K."/>
            <person name="Nakamura Y."/>
            <person name="Ichinomiya M."/>
            <person name="Sato N."/>
            <person name="Blanc-Mathieu R."/>
            <person name="Endo H."/>
            <person name="Kuwata A."/>
            <person name="Ogata H."/>
        </authorList>
    </citation>
    <scope>NUCLEOTIDE SEQUENCE [LARGE SCALE GENOMIC DNA]</scope>
</reference>
<accession>A0A9W7AYZ8</accession>
<dbReference type="PANTHER" id="PTHR13803:SF17">
    <property type="entry name" value="PROTEIN TRANSPORT PROTEIN SEC24"/>
    <property type="match status" value="1"/>
</dbReference>
<dbReference type="Gene3D" id="3.40.50.410">
    <property type="entry name" value="von Willebrand factor, type A domain"/>
    <property type="match status" value="1"/>
</dbReference>
<comment type="caution">
    <text evidence="1">The sequence shown here is derived from an EMBL/GenBank/DDBJ whole genome shotgun (WGS) entry which is preliminary data.</text>
</comment>
<dbReference type="GO" id="GO:0030127">
    <property type="term" value="C:COPII vesicle coat"/>
    <property type="evidence" value="ECO:0007669"/>
    <property type="project" value="TreeGrafter"/>
</dbReference>
<dbReference type="Gene3D" id="1.20.120.730">
    <property type="entry name" value="Sec23/Sec24 helical domain"/>
    <property type="match status" value="1"/>
</dbReference>
<dbReference type="GO" id="GO:0000149">
    <property type="term" value="F:SNARE binding"/>
    <property type="evidence" value="ECO:0007669"/>
    <property type="project" value="TreeGrafter"/>
</dbReference>
<dbReference type="GO" id="GO:0070971">
    <property type="term" value="C:endoplasmic reticulum exit site"/>
    <property type="evidence" value="ECO:0007669"/>
    <property type="project" value="TreeGrafter"/>
</dbReference>
<dbReference type="Proteomes" id="UP001162640">
    <property type="component" value="Unassembled WGS sequence"/>
</dbReference>
<evidence type="ECO:0000313" key="2">
    <source>
        <dbReference type="Proteomes" id="UP001162640"/>
    </source>
</evidence>
<dbReference type="GO" id="GO:0008270">
    <property type="term" value="F:zinc ion binding"/>
    <property type="evidence" value="ECO:0007669"/>
    <property type="project" value="TreeGrafter"/>
</dbReference>
<organism evidence="1 2">
    <name type="scientific">Triparma laevis f. inornata</name>
    <dbReference type="NCBI Taxonomy" id="1714386"/>
    <lineage>
        <taxon>Eukaryota</taxon>
        <taxon>Sar</taxon>
        <taxon>Stramenopiles</taxon>
        <taxon>Ochrophyta</taxon>
        <taxon>Bolidophyceae</taxon>
        <taxon>Parmales</taxon>
        <taxon>Triparmaceae</taxon>
        <taxon>Triparma</taxon>
    </lineage>
</organism>
<gene>
    <name evidence="1" type="ORF">TL16_g07647</name>
</gene>
<evidence type="ECO:0000313" key="1">
    <source>
        <dbReference type="EMBL" id="GMH78052.1"/>
    </source>
</evidence>
<sequence length="726" mass="79652">MHVPLSQCPLILLYLIDNNLSNNALELVTECINHTSQNAPLDARIGICVYLEERLVVVDMTGGGPRLVTCGNEVESLEGVIEMQSLVVPFRNVKTCLESTLRLLSDFKSLGLSTPSPKTTSKTSAFSFSKAINIVKNSFKIRGVHPGSDIAAIVGDRFSKKCSTKTKKMTQDEEDEGLNLSLKNNKVIEEMNMWNSLGDECNEAAIGVDVFGILESEEEEIGINTLMPLVLRSGGTTCVCSIRGFEGSVSPIDVEKGDFGTPASLVRECITRSGWHRPTAFGGGLRIRNSKTFGIVRGSNKGYTSMSQFYQSGGMVGGCSRSQSDPELWTFGCLDDNTTIGFNLELRPGVGGGLNVEGYGGNGMSEEASMSPAIQLAFAYTAVLPANGEKLPHEEELSDNPGANETEKEYIVVRQCRVFTTNLDTTPRVEEVYDALDCEALAVTLFNKFYLATVEKGVVEGKALALDWLIGMMGSIYKSAEQEEVAMFEDGDPSNGYTHKHGKIVKKKPVDFKNRLIDREGSDLSKSDVLLAQGHEFLSALPLLVYSLMSCDPLRLSENSYFPTTDSRICAMLNAARFNPPTMVKYLAPRFEFWEDRDNSVPHTKHVSLSQYAVTTALTSIPPDTQDPLMLLETPQVTLVHYTNVMGGPARGERGGREEDDVGDELELATKIGHVQYSTQPPRLFVRAGRDGAWRMHDFLIEDSCVEGGFEEFCKGVVDQLESELF</sequence>
<dbReference type="PANTHER" id="PTHR13803">
    <property type="entry name" value="SEC24-RELATED PROTEIN"/>
    <property type="match status" value="1"/>
</dbReference>
<dbReference type="AlphaFoldDB" id="A0A9W7AYZ8"/>
<dbReference type="InterPro" id="IPR036465">
    <property type="entry name" value="vWFA_dom_sf"/>
</dbReference>